<reference evidence="1" key="1">
    <citation type="journal article" date="2020" name="Nature">
        <title>Giant virus diversity and host interactions through global metagenomics.</title>
        <authorList>
            <person name="Schulz F."/>
            <person name="Roux S."/>
            <person name="Paez-Espino D."/>
            <person name="Jungbluth S."/>
            <person name="Walsh D.A."/>
            <person name="Denef V.J."/>
            <person name="McMahon K.D."/>
            <person name="Konstantinidis K.T."/>
            <person name="Eloe-Fadrosh E.A."/>
            <person name="Kyrpides N.C."/>
            <person name="Woyke T."/>
        </authorList>
    </citation>
    <scope>NUCLEOTIDE SEQUENCE</scope>
    <source>
        <strain evidence="1">GVMAG-S-1039698-54</strain>
    </source>
</reference>
<proteinExistence type="predicted"/>
<accession>A0A6C0AKA7</accession>
<protein>
    <submittedName>
        <fullName evidence="1">Uncharacterized protein</fullName>
    </submittedName>
</protein>
<organism evidence="1">
    <name type="scientific">viral metagenome</name>
    <dbReference type="NCBI Taxonomy" id="1070528"/>
    <lineage>
        <taxon>unclassified sequences</taxon>
        <taxon>metagenomes</taxon>
        <taxon>organismal metagenomes</taxon>
    </lineage>
</organism>
<dbReference type="AlphaFoldDB" id="A0A6C0AKA7"/>
<sequence length="155" mass="18375">MAYLKEINSVKGVYLKWNNKRVFPEYKYNSGPIVSNKILTRAKKIVIDILTYERKKIENAFTFLAKRYKDKSIKITYNYDLAYKRIHSTKLCPPNDYCYGESDETGIWICKNKIDYAELVGTILHEALHYFAFFNNKEICEKDEHYVMRILGDDC</sequence>
<evidence type="ECO:0000313" key="1">
    <source>
        <dbReference type="EMBL" id="QHS80208.1"/>
    </source>
</evidence>
<name>A0A6C0AKA7_9ZZZZ</name>
<dbReference type="EMBL" id="MN740676">
    <property type="protein sequence ID" value="QHS80208.1"/>
    <property type="molecule type" value="Genomic_DNA"/>
</dbReference>